<comment type="caution">
    <text evidence="2">The sequence shown here is derived from an EMBL/GenBank/DDBJ whole genome shotgun (WGS) entry which is preliminary data.</text>
</comment>
<dbReference type="RefSeq" id="WP_327789860.1">
    <property type="nucleotide sequence ID" value="NZ_JARGEQ010000127.1"/>
</dbReference>
<gene>
    <name evidence="2" type="ORF">PZ740_13690</name>
</gene>
<dbReference type="EMBL" id="JARGEQ010000127">
    <property type="protein sequence ID" value="MDF1587435.1"/>
    <property type="molecule type" value="Genomic_DNA"/>
</dbReference>
<name>A0AAP3XTR3_9PROT</name>
<evidence type="ECO:0000313" key="3">
    <source>
        <dbReference type="Proteomes" id="UP001301140"/>
    </source>
</evidence>
<sequence length="254" mass="29135">MLTDDEIELVTDIVRAVASGDWARFRQLSHGSFLNEETMHQAFLRTSRILAMPDQLPTRRSVVRRTRDGRKKQFNMVMANTEQDTLANGPRIIEMFGTINTGAEPTCEIILLTATDVEESSKDAIRPPPTSRRKRSAHSELCPSELLSPDEIQTIGNILHDMARGHIGDASRKHIENIDGFMRYFDDMIQHPSPPPPDFIDYVEISKIDEVFYDLRQPVWTRESGKTPSDYMLIADLLLENEERRMNFRSVHIP</sequence>
<dbReference type="AlphaFoldDB" id="A0AAP3XTR3"/>
<accession>A0AAP3XTR3</accession>
<keyword evidence="3" id="KW-1185">Reference proteome</keyword>
<organism evidence="2 3">
    <name type="scientific">Marinimicrococcus flavescens</name>
    <dbReference type="NCBI Taxonomy" id="3031815"/>
    <lineage>
        <taxon>Bacteria</taxon>
        <taxon>Pseudomonadati</taxon>
        <taxon>Pseudomonadota</taxon>
        <taxon>Alphaproteobacteria</taxon>
        <taxon>Geminicoccales</taxon>
        <taxon>Geminicoccaceae</taxon>
        <taxon>Marinimicrococcus</taxon>
    </lineage>
</organism>
<evidence type="ECO:0000313" key="2">
    <source>
        <dbReference type="EMBL" id="MDF1587435.1"/>
    </source>
</evidence>
<reference evidence="2 3" key="1">
    <citation type="submission" date="2023-03" db="EMBL/GenBank/DDBJ databases">
        <title>YIM 152171 draft genome.</title>
        <authorList>
            <person name="Yang Z."/>
        </authorList>
    </citation>
    <scope>NUCLEOTIDE SEQUENCE [LARGE SCALE GENOMIC DNA]</scope>
    <source>
        <strain evidence="2 3">YIM 152171</strain>
    </source>
</reference>
<dbReference type="Proteomes" id="UP001301140">
    <property type="component" value="Unassembled WGS sequence"/>
</dbReference>
<proteinExistence type="predicted"/>
<feature type="region of interest" description="Disordered" evidence="1">
    <location>
        <begin position="118"/>
        <end position="141"/>
    </location>
</feature>
<evidence type="ECO:0000256" key="1">
    <source>
        <dbReference type="SAM" id="MobiDB-lite"/>
    </source>
</evidence>
<protein>
    <submittedName>
        <fullName evidence="2">Uncharacterized protein</fullName>
    </submittedName>
</protein>